<reference evidence="2 3" key="1">
    <citation type="submission" date="2019-09" db="EMBL/GenBank/DDBJ databases">
        <authorList>
            <consortium name="DOE Joint Genome Institute"/>
            <person name="Mondo S.J."/>
            <person name="Navarro-Mendoza M.I."/>
            <person name="Perez-Arques C."/>
            <person name="Panchal S."/>
            <person name="Nicolas F.E."/>
            <person name="Ganguly P."/>
            <person name="Pangilinan J."/>
            <person name="Grigoriev I."/>
            <person name="Heitman J."/>
            <person name="Sanya K."/>
            <person name="Garre V."/>
        </authorList>
    </citation>
    <scope>NUCLEOTIDE SEQUENCE [LARGE SCALE GENOMIC DNA]</scope>
    <source>
        <strain evidence="2 3">MU402</strain>
    </source>
</reference>
<keyword evidence="1" id="KW-0732">Signal</keyword>
<name>A0A8H4F2B2_MUCCL</name>
<comment type="caution">
    <text evidence="2">The sequence shown here is derived from an EMBL/GenBank/DDBJ whole genome shotgun (WGS) entry which is preliminary data.</text>
</comment>
<sequence length="391" mass="47369">MRIFKLLLLVCIIILFSLQFSRLYNNSSQHTNIKKHLKPFSYSRRIKWKCKQALEQMLTHANYTYYVLSLEVRYTTLILLDKIRFVYVLVTNRNLKTTPPATPVPPLSIQNETYTGLISTLSPYERKVVDRLLLQYQDNSTRLANYFVKKIKLHSEEWESLAQSWNTPLELPENERPYQYQPDQMEQKLSSLVLEHNLKMMAREIEVLYWQQYYQNLNFYFGECIHSKALHENRTSYYQVQLFLEAQRNESLYYTQMYMLKKLHHTKDNMISNLQDSYRALNETIHVERGPYYNTLHPDHTFTIRVKRTEYKVISRHMKAIWIDWPRENIRQGEPLNYWQQCYAMIQRLWNLCVYLSKKWHEIKRAYMRRLLHGISSIQSRLGSIREYLFA</sequence>
<dbReference type="EMBL" id="JAAECE010000004">
    <property type="protein sequence ID" value="KAF1802265.1"/>
    <property type="molecule type" value="Genomic_DNA"/>
</dbReference>
<protein>
    <submittedName>
        <fullName evidence="2">Uncharacterized protein</fullName>
    </submittedName>
</protein>
<feature type="chain" id="PRO_5034046605" evidence="1">
    <location>
        <begin position="24"/>
        <end position="391"/>
    </location>
</feature>
<dbReference type="AlphaFoldDB" id="A0A8H4F2B2"/>
<evidence type="ECO:0000313" key="3">
    <source>
        <dbReference type="Proteomes" id="UP000469890"/>
    </source>
</evidence>
<evidence type="ECO:0000256" key="1">
    <source>
        <dbReference type="SAM" id="SignalP"/>
    </source>
</evidence>
<gene>
    <name evidence="2" type="ORF">FB192DRAFT_1377156</name>
</gene>
<proteinExistence type="predicted"/>
<dbReference type="Proteomes" id="UP000469890">
    <property type="component" value="Unassembled WGS sequence"/>
</dbReference>
<organism evidence="2 3">
    <name type="scientific">Mucor circinelloides f. lusitanicus</name>
    <name type="common">Mucor racemosus var. lusitanicus</name>
    <dbReference type="NCBI Taxonomy" id="29924"/>
    <lineage>
        <taxon>Eukaryota</taxon>
        <taxon>Fungi</taxon>
        <taxon>Fungi incertae sedis</taxon>
        <taxon>Mucoromycota</taxon>
        <taxon>Mucoromycotina</taxon>
        <taxon>Mucoromycetes</taxon>
        <taxon>Mucorales</taxon>
        <taxon>Mucorineae</taxon>
        <taxon>Mucoraceae</taxon>
        <taxon>Mucor</taxon>
    </lineage>
</organism>
<feature type="signal peptide" evidence="1">
    <location>
        <begin position="1"/>
        <end position="23"/>
    </location>
</feature>
<evidence type="ECO:0000313" key="2">
    <source>
        <dbReference type="EMBL" id="KAF1802265.1"/>
    </source>
</evidence>
<accession>A0A8H4F2B2</accession>